<dbReference type="EMBL" id="LTAN01000010">
    <property type="protein sequence ID" value="OBR02866.1"/>
    <property type="molecule type" value="Genomic_DNA"/>
</dbReference>
<dbReference type="Proteomes" id="UP000092177">
    <property type="component" value="Chromosome 10"/>
</dbReference>
<gene>
    <name evidence="1" type="ORF">CH63R_14092</name>
</gene>
<protein>
    <submittedName>
        <fullName evidence="1">Alpha-1,2-mannosidase</fullName>
    </submittedName>
</protein>
<dbReference type="KEGG" id="chig:CH63R_14092"/>
<dbReference type="VEuPathDB" id="FungiDB:CH63R_14092"/>
<dbReference type="GeneID" id="28873173"/>
<reference evidence="2" key="1">
    <citation type="journal article" date="2017" name="BMC Genomics">
        <title>Gapless genome assembly of Colletotrichum higginsianum reveals chromosome structure and association of transposable elements with secondary metabolite gene clusters.</title>
        <authorList>
            <person name="Dallery J.-F."/>
            <person name="Lapalu N."/>
            <person name="Zampounis A."/>
            <person name="Pigne S."/>
            <person name="Luyten I."/>
            <person name="Amselem J."/>
            <person name="Wittenberg A.H.J."/>
            <person name="Zhou S."/>
            <person name="de Queiroz M.V."/>
            <person name="Robin G.P."/>
            <person name="Auger A."/>
            <person name="Hainaut M."/>
            <person name="Henrissat B."/>
            <person name="Kim K.-T."/>
            <person name="Lee Y.-H."/>
            <person name="Lespinet O."/>
            <person name="Schwartz D.C."/>
            <person name="Thon M.R."/>
            <person name="O'Connell R.J."/>
        </authorList>
    </citation>
    <scope>NUCLEOTIDE SEQUENCE [LARGE SCALE GENOMIC DNA]</scope>
    <source>
        <strain evidence="2">IMI 349063</strain>
    </source>
</reference>
<accession>A0A1B7XSZ1</accession>
<evidence type="ECO:0000313" key="1">
    <source>
        <dbReference type="EMBL" id="OBR02866.1"/>
    </source>
</evidence>
<keyword evidence="2" id="KW-1185">Reference proteome</keyword>
<dbReference type="AlphaFoldDB" id="A0A1B7XSZ1"/>
<name>A0A1B7XSZ1_COLHI</name>
<evidence type="ECO:0000313" key="2">
    <source>
        <dbReference type="Proteomes" id="UP000092177"/>
    </source>
</evidence>
<proteinExistence type="predicted"/>
<dbReference type="RefSeq" id="XP_018151384.1">
    <property type="nucleotide sequence ID" value="XM_018309066.1"/>
</dbReference>
<sequence>MRGVGFDAAYKNIYVRSARLYSEAYSRGWIGYGFLNQGRMLELVLVLGSRSLTGVGIVM</sequence>
<organism evidence="1 2">
    <name type="scientific">Colletotrichum higginsianum (strain IMI 349063)</name>
    <name type="common">Crucifer anthracnose fungus</name>
    <dbReference type="NCBI Taxonomy" id="759273"/>
    <lineage>
        <taxon>Eukaryota</taxon>
        <taxon>Fungi</taxon>
        <taxon>Dikarya</taxon>
        <taxon>Ascomycota</taxon>
        <taxon>Pezizomycotina</taxon>
        <taxon>Sordariomycetes</taxon>
        <taxon>Hypocreomycetidae</taxon>
        <taxon>Glomerellales</taxon>
        <taxon>Glomerellaceae</taxon>
        <taxon>Colletotrichum</taxon>
        <taxon>Colletotrichum destructivum species complex</taxon>
    </lineage>
</organism>
<comment type="caution">
    <text evidence="1">The sequence shown here is derived from an EMBL/GenBank/DDBJ whole genome shotgun (WGS) entry which is preliminary data.</text>
</comment>